<keyword evidence="2" id="KW-0378">Hydrolase</keyword>
<reference evidence="2 3" key="1">
    <citation type="submission" date="2022-04" db="EMBL/GenBank/DDBJ databases">
        <title>Positive selection, recombination, and allopatry shape intraspecific diversity of widespread and dominant cyanobacteria.</title>
        <authorList>
            <person name="Wei J."/>
            <person name="Shu W."/>
            <person name="Hu C."/>
        </authorList>
    </citation>
    <scope>NUCLEOTIDE SEQUENCE [LARGE SCALE GENOMIC DNA]</scope>
    <source>
        <strain evidence="2 3">GB2-A4</strain>
    </source>
</reference>
<dbReference type="Gene3D" id="3.40.50.1820">
    <property type="entry name" value="alpha/beta hydrolase"/>
    <property type="match status" value="1"/>
</dbReference>
<evidence type="ECO:0000259" key="1">
    <source>
        <dbReference type="Pfam" id="PF12697"/>
    </source>
</evidence>
<evidence type="ECO:0000313" key="3">
    <source>
        <dbReference type="Proteomes" id="UP001464891"/>
    </source>
</evidence>
<dbReference type="PANTHER" id="PTHR46438">
    <property type="entry name" value="ALPHA/BETA-HYDROLASES SUPERFAMILY PROTEIN"/>
    <property type="match status" value="1"/>
</dbReference>
<dbReference type="InterPro" id="IPR000639">
    <property type="entry name" value="Epox_hydrolase-like"/>
</dbReference>
<accession>A0ABV0JBG9</accession>
<dbReference type="PRINTS" id="PR00111">
    <property type="entry name" value="ABHYDROLASE"/>
</dbReference>
<dbReference type="PRINTS" id="PR00412">
    <property type="entry name" value="EPOXHYDRLASE"/>
</dbReference>
<protein>
    <submittedName>
        <fullName evidence="2">Alpha/beta fold hydrolase</fullName>
    </submittedName>
</protein>
<gene>
    <name evidence="2" type="ORF">NC998_18635</name>
</gene>
<dbReference type="PANTHER" id="PTHR46438:SF12">
    <property type="entry name" value="ALPHA_BETA-HYDROLASES SUPERFAMILY PROTEIN"/>
    <property type="match status" value="1"/>
</dbReference>
<sequence>MMPPVSNASAVTYSHLTALTWNWQGFPISYHTQGDRGPAVVLVHGFGASWGHWRKNIPALATTCRVYALDLIGFGGSAKAKPGPLQPGEQVEYTMETWGQQVADFCQEVVGGPAFLVGNSIGCIVAMQAAVDRPEIALGVALLNCSLRLLHDRKRLGLPWHRRVGAPVLQRLLGVSWIGQFFFSRLAQRKVVRKILLQAYRDPAAVSDELVDLLMAPTVDAGAAAVFLAFTRYSQGPLPEDLLPVLPCPAIILWGTEDPWEPIALGQEFAKFPQVQQFIALEGLGHCPQDEAPERVNPILQEWIMTQAAHSEEAVS</sequence>
<dbReference type="SUPFAM" id="SSF53474">
    <property type="entry name" value="alpha/beta-Hydrolases"/>
    <property type="match status" value="1"/>
</dbReference>
<feature type="domain" description="AB hydrolase-1" evidence="1">
    <location>
        <begin position="40"/>
        <end position="297"/>
    </location>
</feature>
<evidence type="ECO:0000313" key="2">
    <source>
        <dbReference type="EMBL" id="MEP0819120.1"/>
    </source>
</evidence>
<dbReference type="Pfam" id="PF12697">
    <property type="entry name" value="Abhydrolase_6"/>
    <property type="match status" value="1"/>
</dbReference>
<dbReference type="InterPro" id="IPR000073">
    <property type="entry name" value="AB_hydrolase_1"/>
</dbReference>
<organism evidence="2 3">
    <name type="scientific">Trichocoleus desertorum GB2-A4</name>
    <dbReference type="NCBI Taxonomy" id="2933944"/>
    <lineage>
        <taxon>Bacteria</taxon>
        <taxon>Bacillati</taxon>
        <taxon>Cyanobacteriota</taxon>
        <taxon>Cyanophyceae</taxon>
        <taxon>Leptolyngbyales</taxon>
        <taxon>Trichocoleusaceae</taxon>
        <taxon>Trichocoleus</taxon>
    </lineage>
</organism>
<keyword evidence="3" id="KW-1185">Reference proteome</keyword>
<comment type="caution">
    <text evidence="2">The sequence shown here is derived from an EMBL/GenBank/DDBJ whole genome shotgun (WGS) entry which is preliminary data.</text>
</comment>
<dbReference type="RefSeq" id="WP_242016781.1">
    <property type="nucleotide sequence ID" value="NZ_JAMPKM010000012.1"/>
</dbReference>
<dbReference type="GO" id="GO:0016787">
    <property type="term" value="F:hydrolase activity"/>
    <property type="evidence" value="ECO:0007669"/>
    <property type="project" value="UniProtKB-KW"/>
</dbReference>
<dbReference type="InterPro" id="IPR029058">
    <property type="entry name" value="AB_hydrolase_fold"/>
</dbReference>
<dbReference type="EMBL" id="JAMPKM010000012">
    <property type="protein sequence ID" value="MEP0819120.1"/>
    <property type="molecule type" value="Genomic_DNA"/>
</dbReference>
<proteinExistence type="predicted"/>
<name>A0ABV0JBG9_9CYAN</name>
<dbReference type="Proteomes" id="UP001464891">
    <property type="component" value="Unassembled WGS sequence"/>
</dbReference>